<dbReference type="Proteomes" id="UP001362999">
    <property type="component" value="Unassembled WGS sequence"/>
</dbReference>
<dbReference type="Pfam" id="PF18803">
    <property type="entry name" value="CxC2"/>
    <property type="match status" value="1"/>
</dbReference>
<feature type="domain" description="CxC2-like cysteine cluster KDZ transposase-associated" evidence="1">
    <location>
        <begin position="232"/>
        <end position="337"/>
    </location>
</feature>
<sequence length="1100" mass="124584">MEQVSLCTWATLMPPKFNPTSKGRVFSILRLFVLSLLLFSLDMLRRAALRDRNQNLPDVDDDYGGAEFTVIGDRGIYLSSDGHRREEELLNISHKKRRLEPSSLDDQLALWIPVPDDNFDEEQAQAAPPTILGKRKQYVSTRDPMSLWRPLKGDFLAELLRHDGLGDDTVDPRCAHCSAQFSAQPSDPLPLFKCYECGQYLQCRECCLLNHKRTPLHVIQEWNGDFWVPRTLNGMGLVYQLGHGGFSCPAPDPMVRNLTVIEEPIIHEIKIKYCKCSKSDNADNLEQLLRNGWYPATVIDPGTCVTFRTLETYRLYNVIGNLNVRDFVTSVERATDPSASSGMTWLPDRYKQVGRVSRQWSFLLRLKRAGRGHDPGGVQNTARGECAVNCWACPQDGRNLPDGWREVDPKYQFLYMLILAVDANFRLRNRIRINELDDPSLGPGWGYWVEPESYREHLKNYVNETEISTCIAFAALLQKDTRMTTGLRVSGVGGCVCARHECMRPNGIGDLQKGERYANMDWIVLAALAGFSLLWLTISYDIGCQWKLKFPERMKQLPEEMHLPLKDINLQFGLPVWHAASHNEDCQNQNSLSYRPGVGRSDGEGVERTWSGLNPAAFSTKDAGTGVRADAIEAKIDNHNFLKNIGQGDSLQRRLVIAIAERDRQVAAFKDVNKTIEKEVKSEWRKAIKDWEQDPTKPNPFTLSRRDCPTETQVRLEVRKDEENLGGGTAPLHGRSATAFLVAGIQIEDSQRRILVQLRGGPALISADRENKIQEWRHSLLVKLSKFRNLQKIYMPGATAVLEHHEARRDPDAPPPRAEAVKLFMPSEMIAATPLDPLHGCVAGLVEMEAKLRVAQCENSLALLRSRLHAKRHLISFRNANVIGQNTSTRARTLIGEIGDRVESYANRYRQGRTALIALKGADAYPHLRELKPDDVQLDGDDGESDSAARKKLAMIGSGRGARAPRNAPGTSRRVMSWIWTAPGALNEETMHESIRVEWSKSFARKTRWCEEVMLLREEMRRVLRYLAWQAQWWRGRVGLRDDLMLEGMSGLRAYALKQAAWHERLAEFFRAKWNVPAVTVAQQLLAEDVSGPDQLFSLE</sequence>
<dbReference type="EMBL" id="JAWWNJ010000012">
    <property type="protein sequence ID" value="KAK7043461.1"/>
    <property type="molecule type" value="Genomic_DNA"/>
</dbReference>
<dbReference type="InterPro" id="IPR040521">
    <property type="entry name" value="KDZ"/>
</dbReference>
<evidence type="ECO:0000313" key="3">
    <source>
        <dbReference type="Proteomes" id="UP001362999"/>
    </source>
</evidence>
<proteinExistence type="predicted"/>
<dbReference type="AlphaFoldDB" id="A0AAW0CYW5"/>
<dbReference type="PANTHER" id="PTHR33096">
    <property type="entry name" value="CXC2 DOMAIN-CONTAINING PROTEIN"/>
    <property type="match status" value="1"/>
</dbReference>
<reference evidence="2 3" key="1">
    <citation type="journal article" date="2024" name="J Genomics">
        <title>Draft genome sequencing and assembly of Favolaschia claudopus CIRM-BRFM 2984 isolated from oak limbs.</title>
        <authorList>
            <person name="Navarro D."/>
            <person name="Drula E."/>
            <person name="Chaduli D."/>
            <person name="Cazenave R."/>
            <person name="Ahrendt S."/>
            <person name="Wang J."/>
            <person name="Lipzen A."/>
            <person name="Daum C."/>
            <person name="Barry K."/>
            <person name="Grigoriev I.V."/>
            <person name="Favel A."/>
            <person name="Rosso M.N."/>
            <person name="Martin F."/>
        </authorList>
    </citation>
    <scope>NUCLEOTIDE SEQUENCE [LARGE SCALE GENOMIC DNA]</scope>
    <source>
        <strain evidence="2 3">CIRM-BRFM 2984</strain>
    </source>
</reference>
<gene>
    <name evidence="2" type="ORF">R3P38DRAFT_2884534</name>
</gene>
<comment type="caution">
    <text evidence="2">The sequence shown here is derived from an EMBL/GenBank/DDBJ whole genome shotgun (WGS) entry which is preliminary data.</text>
</comment>
<accession>A0AAW0CYW5</accession>
<dbReference type="Pfam" id="PF18758">
    <property type="entry name" value="KDZ"/>
    <property type="match status" value="1"/>
</dbReference>
<dbReference type="PANTHER" id="PTHR33096:SF1">
    <property type="entry name" value="CXC1-LIKE CYSTEINE CLUSTER ASSOCIATED WITH KDZ TRANSPOSASES DOMAIN-CONTAINING PROTEIN"/>
    <property type="match status" value="1"/>
</dbReference>
<dbReference type="InterPro" id="IPR041457">
    <property type="entry name" value="CxC2_KDZ-assoc"/>
</dbReference>
<evidence type="ECO:0000259" key="1">
    <source>
        <dbReference type="Pfam" id="PF18803"/>
    </source>
</evidence>
<protein>
    <submittedName>
        <fullName evidence="2">CxC2 domain-containing protein</fullName>
    </submittedName>
</protein>
<organism evidence="2 3">
    <name type="scientific">Favolaschia claudopus</name>
    <dbReference type="NCBI Taxonomy" id="2862362"/>
    <lineage>
        <taxon>Eukaryota</taxon>
        <taxon>Fungi</taxon>
        <taxon>Dikarya</taxon>
        <taxon>Basidiomycota</taxon>
        <taxon>Agaricomycotina</taxon>
        <taxon>Agaricomycetes</taxon>
        <taxon>Agaricomycetidae</taxon>
        <taxon>Agaricales</taxon>
        <taxon>Marasmiineae</taxon>
        <taxon>Mycenaceae</taxon>
        <taxon>Favolaschia</taxon>
    </lineage>
</organism>
<name>A0AAW0CYW5_9AGAR</name>
<evidence type="ECO:0000313" key="2">
    <source>
        <dbReference type="EMBL" id="KAK7043461.1"/>
    </source>
</evidence>
<keyword evidence="3" id="KW-1185">Reference proteome</keyword>